<evidence type="ECO:0000313" key="4">
    <source>
        <dbReference type="Proteomes" id="UP000011651"/>
    </source>
</evidence>
<comment type="caution">
    <text evidence="3">The sequence shown here is derived from an EMBL/GenBank/DDBJ whole genome shotgun (WGS) entry which is preliminary data.</text>
</comment>
<gene>
    <name evidence="3" type="ORF">HALTITAN_2284</name>
</gene>
<dbReference type="PATRIC" id="fig|1204738.3.peg.3437"/>
<proteinExistence type="predicted"/>
<dbReference type="InterPro" id="IPR029063">
    <property type="entry name" value="SAM-dependent_MTases_sf"/>
</dbReference>
<dbReference type="GO" id="GO:0008757">
    <property type="term" value="F:S-adenosylmethionine-dependent methyltransferase activity"/>
    <property type="evidence" value="ECO:0007669"/>
    <property type="project" value="InterPro"/>
</dbReference>
<dbReference type="Pfam" id="PF08241">
    <property type="entry name" value="Methyltransf_11"/>
    <property type="match status" value="1"/>
</dbReference>
<evidence type="ECO:0000313" key="3">
    <source>
        <dbReference type="EMBL" id="ELY20962.1"/>
    </source>
</evidence>
<reference evidence="3 4" key="1">
    <citation type="journal article" date="2013" name="Genome Announc.">
        <title>Draft Genome of the Marine Gammaproteobacterium Halomonas titanicae.</title>
        <authorList>
            <person name="Sanchez-Porro C."/>
            <person name="de la Haba R.R."/>
            <person name="Cruz-Hernandez N."/>
            <person name="Gonzalez J.M."/>
            <person name="Reyes-Guirao C."/>
            <person name="Navarro-Sampedro L."/>
            <person name="Carballo M."/>
            <person name="Ventosa A."/>
        </authorList>
    </citation>
    <scope>NUCLEOTIDE SEQUENCE [LARGE SCALE GENOMIC DNA]</scope>
    <source>
        <strain evidence="3 4">BH1</strain>
    </source>
</reference>
<dbReference type="GO" id="GO:0032259">
    <property type="term" value="P:methylation"/>
    <property type="evidence" value="ECO:0007669"/>
    <property type="project" value="UniProtKB-KW"/>
</dbReference>
<feature type="domain" description="Methyltransferase type 11" evidence="2">
    <location>
        <begin position="106"/>
        <end position="154"/>
    </location>
</feature>
<accession>L9U854</accession>
<feature type="compositionally biased region" description="Polar residues" evidence="1">
    <location>
        <begin position="266"/>
        <end position="289"/>
    </location>
</feature>
<sequence>MRLLALNRCVKGVKKPLLWREALFMSNSTMATTLAKRLQSSQPYWQTEAGRSLWETQRACLGPVVESRVGGHSLEMSMGPALMTMSAIAHPIRWLPTRQLAENDSTLVCPPDQLALPDRCLDVMVIHHWLEHLTDAHFTLQEAARVTADNGIMVLFGFNPVGVSGLTRQLRKRQQTFPLSGTWRSASRLRDWLAFVDFEVERVDYCCFRGRMNAKCGEYWESLGRRHNLPLGESYMIQARRQQRQAPVQRLKFGLKAPVSPASLGVTRSGSSTHYQAYQTPPARTSQAKTRQKDRHTADSNKADPQKPVLHKSVLHRPGDQEID</sequence>
<organism evidence="3 4">
    <name type="scientific">Vreelandella titanicae BH1</name>
    <dbReference type="NCBI Taxonomy" id="1204738"/>
    <lineage>
        <taxon>Bacteria</taxon>
        <taxon>Pseudomonadati</taxon>
        <taxon>Pseudomonadota</taxon>
        <taxon>Gammaproteobacteria</taxon>
        <taxon>Oceanospirillales</taxon>
        <taxon>Halomonadaceae</taxon>
        <taxon>Vreelandella</taxon>
    </lineage>
</organism>
<dbReference type="SUPFAM" id="SSF53335">
    <property type="entry name" value="S-adenosyl-L-methionine-dependent methyltransferases"/>
    <property type="match status" value="1"/>
</dbReference>
<dbReference type="AlphaFoldDB" id="L9U854"/>
<protein>
    <submittedName>
        <fullName evidence="3">Methyltransferase type 11</fullName>
    </submittedName>
</protein>
<dbReference type="Gene3D" id="3.40.50.150">
    <property type="entry name" value="Vaccinia Virus protein VP39"/>
    <property type="match status" value="1"/>
</dbReference>
<evidence type="ECO:0000259" key="2">
    <source>
        <dbReference type="Pfam" id="PF08241"/>
    </source>
</evidence>
<feature type="compositionally biased region" description="Basic and acidic residues" evidence="1">
    <location>
        <begin position="295"/>
        <end position="305"/>
    </location>
</feature>
<name>L9U854_9GAMM</name>
<dbReference type="Proteomes" id="UP000011651">
    <property type="component" value="Unassembled WGS sequence"/>
</dbReference>
<keyword evidence="3" id="KW-0489">Methyltransferase</keyword>
<evidence type="ECO:0000256" key="1">
    <source>
        <dbReference type="SAM" id="MobiDB-lite"/>
    </source>
</evidence>
<keyword evidence="3" id="KW-0808">Transferase</keyword>
<dbReference type="InterPro" id="IPR013216">
    <property type="entry name" value="Methyltransf_11"/>
</dbReference>
<dbReference type="EMBL" id="AOPO01000010">
    <property type="protein sequence ID" value="ELY20962.1"/>
    <property type="molecule type" value="Genomic_DNA"/>
</dbReference>
<feature type="region of interest" description="Disordered" evidence="1">
    <location>
        <begin position="262"/>
        <end position="324"/>
    </location>
</feature>